<evidence type="ECO:0000256" key="4">
    <source>
        <dbReference type="ARBA" id="ARBA00022737"/>
    </source>
</evidence>
<proteinExistence type="predicted"/>
<evidence type="ECO:0000256" key="8">
    <source>
        <dbReference type="ARBA" id="ARBA00023136"/>
    </source>
</evidence>
<evidence type="ECO:0000256" key="9">
    <source>
        <dbReference type="SAM" id="MobiDB-lite"/>
    </source>
</evidence>
<dbReference type="PROSITE" id="PS50929">
    <property type="entry name" value="ABC_TM1F"/>
    <property type="match status" value="2"/>
</dbReference>
<dbReference type="GO" id="GO:0005524">
    <property type="term" value="F:ATP binding"/>
    <property type="evidence" value="ECO:0007669"/>
    <property type="project" value="UniProtKB-KW"/>
</dbReference>
<dbReference type="InterPro" id="IPR036640">
    <property type="entry name" value="ABC1_TM_sf"/>
</dbReference>
<evidence type="ECO:0000256" key="1">
    <source>
        <dbReference type="ARBA" id="ARBA00004141"/>
    </source>
</evidence>
<keyword evidence="2" id="KW-0813">Transport</keyword>
<dbReference type="SMART" id="SM00382">
    <property type="entry name" value="AAA"/>
    <property type="match status" value="2"/>
</dbReference>
<dbReference type="PROSITE" id="PS50893">
    <property type="entry name" value="ABC_TRANSPORTER_2"/>
    <property type="match status" value="2"/>
</dbReference>
<dbReference type="Pfam" id="PF00005">
    <property type="entry name" value="ABC_tran"/>
    <property type="match status" value="2"/>
</dbReference>
<evidence type="ECO:0000313" key="13">
    <source>
        <dbReference type="EMBL" id="KAJ9137445.1"/>
    </source>
</evidence>
<dbReference type="SUPFAM" id="SSF90123">
    <property type="entry name" value="ABC transporter transmembrane region"/>
    <property type="match status" value="2"/>
</dbReference>
<keyword evidence="14" id="KW-1185">Reference proteome</keyword>
<dbReference type="GO" id="GO:0016887">
    <property type="term" value="F:ATP hydrolysis activity"/>
    <property type="evidence" value="ECO:0007669"/>
    <property type="project" value="InterPro"/>
</dbReference>
<dbReference type="InterPro" id="IPR050173">
    <property type="entry name" value="ABC_transporter_C-like"/>
</dbReference>
<dbReference type="AlphaFoldDB" id="A0AA38RGL9"/>
<dbReference type="InterPro" id="IPR003439">
    <property type="entry name" value="ABC_transporter-like_ATP-bd"/>
</dbReference>
<evidence type="ECO:0000259" key="12">
    <source>
        <dbReference type="PROSITE" id="PS50929"/>
    </source>
</evidence>
<dbReference type="Gene3D" id="1.20.1560.10">
    <property type="entry name" value="ABC transporter type 1, transmembrane domain"/>
    <property type="match status" value="2"/>
</dbReference>
<evidence type="ECO:0000256" key="7">
    <source>
        <dbReference type="ARBA" id="ARBA00022989"/>
    </source>
</evidence>
<feature type="domain" description="ABC transporter" evidence="11">
    <location>
        <begin position="989"/>
        <end position="1225"/>
    </location>
</feature>
<dbReference type="GO" id="GO:0016020">
    <property type="term" value="C:membrane"/>
    <property type="evidence" value="ECO:0007669"/>
    <property type="project" value="UniProtKB-SubCell"/>
</dbReference>
<comment type="caution">
    <text evidence="13">The sequence shown here is derived from an EMBL/GenBank/DDBJ whole genome shotgun (WGS) entry which is preliminary data.</text>
</comment>
<feature type="domain" description="ABC transmembrane type-1" evidence="12">
    <location>
        <begin position="680"/>
        <end position="953"/>
    </location>
</feature>
<keyword evidence="7 10" id="KW-1133">Transmembrane helix</keyword>
<dbReference type="PANTHER" id="PTHR24223">
    <property type="entry name" value="ATP-BINDING CASSETTE SUB-FAMILY C"/>
    <property type="match status" value="1"/>
</dbReference>
<feature type="transmembrane region" description="Helical" evidence="10">
    <location>
        <begin position="814"/>
        <end position="833"/>
    </location>
</feature>
<protein>
    <submittedName>
        <fullName evidence="13">Spermidine/putrescine import ATP-binding protein potA</fullName>
    </submittedName>
</protein>
<dbReference type="Proteomes" id="UP001174694">
    <property type="component" value="Unassembled WGS sequence"/>
</dbReference>
<dbReference type="SUPFAM" id="SSF52540">
    <property type="entry name" value="P-loop containing nucleoside triphosphate hydrolases"/>
    <property type="match status" value="2"/>
</dbReference>
<dbReference type="FunFam" id="1.20.1560.10:FF:000013">
    <property type="entry name" value="ABC transporter C family member 2"/>
    <property type="match status" value="1"/>
</dbReference>
<dbReference type="InterPro" id="IPR027417">
    <property type="entry name" value="P-loop_NTPase"/>
</dbReference>
<feature type="domain" description="ABC transmembrane type-1" evidence="12">
    <location>
        <begin position="72"/>
        <end position="343"/>
    </location>
</feature>
<organism evidence="13 14">
    <name type="scientific">Pleurostoma richardsiae</name>
    <dbReference type="NCBI Taxonomy" id="41990"/>
    <lineage>
        <taxon>Eukaryota</taxon>
        <taxon>Fungi</taxon>
        <taxon>Dikarya</taxon>
        <taxon>Ascomycota</taxon>
        <taxon>Pezizomycotina</taxon>
        <taxon>Sordariomycetes</taxon>
        <taxon>Sordariomycetidae</taxon>
        <taxon>Calosphaeriales</taxon>
        <taxon>Pleurostomataceae</taxon>
        <taxon>Pleurostoma</taxon>
    </lineage>
</organism>
<dbReference type="InterPro" id="IPR011527">
    <property type="entry name" value="ABC1_TM_dom"/>
</dbReference>
<dbReference type="Gene3D" id="3.40.50.300">
    <property type="entry name" value="P-loop containing nucleotide triphosphate hydrolases"/>
    <property type="match status" value="2"/>
</dbReference>
<dbReference type="GO" id="GO:0005737">
    <property type="term" value="C:cytoplasm"/>
    <property type="evidence" value="ECO:0007669"/>
    <property type="project" value="UniProtKB-ARBA"/>
</dbReference>
<gene>
    <name evidence="13" type="ORF">NKR23_g9149</name>
</gene>
<dbReference type="PROSITE" id="PS00211">
    <property type="entry name" value="ABC_TRANSPORTER_1"/>
    <property type="match status" value="1"/>
</dbReference>
<evidence type="ECO:0000313" key="14">
    <source>
        <dbReference type="Proteomes" id="UP001174694"/>
    </source>
</evidence>
<feature type="region of interest" description="Disordered" evidence="9">
    <location>
        <begin position="620"/>
        <end position="639"/>
    </location>
</feature>
<evidence type="ECO:0000256" key="6">
    <source>
        <dbReference type="ARBA" id="ARBA00022840"/>
    </source>
</evidence>
<evidence type="ECO:0000256" key="10">
    <source>
        <dbReference type="SAM" id="Phobius"/>
    </source>
</evidence>
<comment type="subcellular location">
    <subcellularLocation>
        <location evidence="1">Membrane</location>
        <topology evidence="1">Multi-pass membrane protein</topology>
    </subcellularLocation>
</comment>
<feature type="domain" description="ABC transporter" evidence="11">
    <location>
        <begin position="388"/>
        <end position="612"/>
    </location>
</feature>
<keyword evidence="8 10" id="KW-0472">Membrane</keyword>
<feature type="transmembrane region" description="Helical" evidence="10">
    <location>
        <begin position="676"/>
        <end position="696"/>
    </location>
</feature>
<dbReference type="EMBL" id="JANBVO010000034">
    <property type="protein sequence ID" value="KAJ9137445.1"/>
    <property type="molecule type" value="Genomic_DNA"/>
</dbReference>
<dbReference type="InterPro" id="IPR017871">
    <property type="entry name" value="ABC_transporter-like_CS"/>
</dbReference>
<evidence type="ECO:0000259" key="11">
    <source>
        <dbReference type="PROSITE" id="PS50893"/>
    </source>
</evidence>
<feature type="transmembrane region" description="Helical" evidence="10">
    <location>
        <begin position="716"/>
        <end position="738"/>
    </location>
</feature>
<dbReference type="PANTHER" id="PTHR24223:SF415">
    <property type="entry name" value="FI20190P1"/>
    <property type="match status" value="1"/>
</dbReference>
<sequence length="1246" mass="135743">MLDGPVAKDPLLFYLSPLQLWVGRLVARVNESGDMENSWLPKFTKASQHLRGIFNQLRRGSGLKAALLLNWEMAGMLLLGGILELLSATASLGAPLILHELLKDPQSVRLASLLVIASLCATLLGRAKDQVCRVHSIWIETMLRTAIFEKALRLSRGAGIAHPPAKVINMSAVDVDFVSTYILKFHDIWSAPLQLSAIAALTAVLLGPSALFGFLLMLFLFFGQSWASKITRRSYVSYIQLNDTRLGALREFLVNIKSVKATAYEFVYRRLVSGIREKQLQALGHYLSAAFAVFTAFSESIPSFTAASAFLAYYLTGHELTAAVVFPALAYFNMLYQPVFAASLAITRQFAVWPSLTRIRMFMLAEESAPTLQNSFHREPFDSSDAAVIFDNASFANPSYADDPERAWKLYVGNLIIPRGKLTVVVGATGSGKSSLLQAILGEMTLASGEYCVHGTVAYAAQDAWILSGTLQDNIVFAKEFDAAWYREVTRLCALEHDFQSFPGGDGFIVGESGSNLSGGQRARIALARAIYARPDIILLDDPLSAVDSQVRHALFDALRSVDSTIVLVTLHTSFAMQADNVIIVENCRLEWSGSGDELFANGSLRDHYVGESWYRELRSSEESNGSGTGQVSLDNGTTGEEDVPEAFMLVEEEEKAKGAVRLSVLKFYSMCAGGLFRSAGVSAVAAVLTGTKVMVNYWLLWWTGDALLLPQDQYLSGYLGLTLGQTFFTGLLALVLVSCSLTSSRQIHQAVLDNILSAPLWFFQQQPVGRILNRLSSDVESLDFRIINAVDAILGAGSNLVASLLLISLSSPVIVAAVVPYIVVTAWFQLRFKACAREIQRSVSVLQSPVTAILSEALISPMTIKAYNAVPFMTGKHGISLDILMSAKVVQKSLDTWITLRAEMAAVGLLLVVAMLTARGVIPGSRAGLALSMATTLSKNVYLFAWAITDVEIQMNSVERLKTYHDDLPREGPVDDHSSGDWPSKNMVVMKNVSLQYPSRRTPALDNISLEVPAGTRIGIVGRTGSGKSTLVSSISRLVDITSGSITIDGIDISQVQPARLRQVVHSLPQEPLILEGSLRQNLDPGSLHEDQELRITLGVCQVGEYFTARGQEDPLGQTLSSGGTNLSAGQRQLVCAARALLEMPPIFLVDEAAANVDFASDEALQQALQEMPSTTTMFVIAHRAASLAWVDRVIVMDTGRIVEDGTPFELLNSVASYYRQVVKQEGEAALQKALRLARTRQDSR</sequence>
<reference evidence="13" key="1">
    <citation type="submission" date="2022-07" db="EMBL/GenBank/DDBJ databases">
        <title>Fungi with potential for degradation of polypropylene.</title>
        <authorList>
            <person name="Gostincar C."/>
        </authorList>
    </citation>
    <scope>NUCLEOTIDE SEQUENCE</scope>
    <source>
        <strain evidence="13">EXF-13308</strain>
    </source>
</reference>
<evidence type="ECO:0000256" key="3">
    <source>
        <dbReference type="ARBA" id="ARBA00022692"/>
    </source>
</evidence>
<dbReference type="GO" id="GO:0140359">
    <property type="term" value="F:ABC-type transporter activity"/>
    <property type="evidence" value="ECO:0007669"/>
    <property type="project" value="InterPro"/>
</dbReference>
<evidence type="ECO:0000256" key="2">
    <source>
        <dbReference type="ARBA" id="ARBA00022448"/>
    </source>
</evidence>
<feature type="transmembrane region" description="Helical" evidence="10">
    <location>
        <begin position="286"/>
        <end position="315"/>
    </location>
</feature>
<feature type="transmembrane region" description="Helical" evidence="10">
    <location>
        <begin position="197"/>
        <end position="223"/>
    </location>
</feature>
<keyword evidence="6 13" id="KW-0067">ATP-binding</keyword>
<dbReference type="InterPro" id="IPR003593">
    <property type="entry name" value="AAA+_ATPase"/>
</dbReference>
<name>A0AA38RGL9_9PEZI</name>
<keyword evidence="5" id="KW-0547">Nucleotide-binding</keyword>
<evidence type="ECO:0000256" key="5">
    <source>
        <dbReference type="ARBA" id="ARBA00022741"/>
    </source>
</evidence>
<dbReference type="CDD" id="cd03250">
    <property type="entry name" value="ABCC_MRP_domain1"/>
    <property type="match status" value="1"/>
</dbReference>
<keyword evidence="4" id="KW-0677">Repeat</keyword>
<dbReference type="FunFam" id="3.40.50.300:FF:000630">
    <property type="entry name" value="ATP-binding cassette (ABC) transporter, putative"/>
    <property type="match status" value="1"/>
</dbReference>
<feature type="compositionally biased region" description="Polar residues" evidence="9">
    <location>
        <begin position="623"/>
        <end position="639"/>
    </location>
</feature>
<keyword evidence="3 10" id="KW-0812">Transmembrane</keyword>
<accession>A0AA38RGL9</accession>
<dbReference type="Pfam" id="PF00664">
    <property type="entry name" value="ABC_membrane"/>
    <property type="match status" value="2"/>
</dbReference>